<accession>A0ABN8YWI0</accession>
<dbReference type="Proteomes" id="UP001176941">
    <property type="component" value="Chromosome 22"/>
</dbReference>
<protein>
    <submittedName>
        <fullName evidence="1">Uncharacterized protein</fullName>
    </submittedName>
</protein>
<dbReference type="EMBL" id="OX459958">
    <property type="protein sequence ID" value="CAI9164054.1"/>
    <property type="molecule type" value="Genomic_DNA"/>
</dbReference>
<evidence type="ECO:0000313" key="2">
    <source>
        <dbReference type="Proteomes" id="UP001176941"/>
    </source>
</evidence>
<name>A0ABN8YWI0_RANTA</name>
<organism evidence="1 2">
    <name type="scientific">Rangifer tarandus platyrhynchus</name>
    <name type="common">Svalbard reindeer</name>
    <dbReference type="NCBI Taxonomy" id="3082113"/>
    <lineage>
        <taxon>Eukaryota</taxon>
        <taxon>Metazoa</taxon>
        <taxon>Chordata</taxon>
        <taxon>Craniata</taxon>
        <taxon>Vertebrata</taxon>
        <taxon>Euteleostomi</taxon>
        <taxon>Mammalia</taxon>
        <taxon>Eutheria</taxon>
        <taxon>Laurasiatheria</taxon>
        <taxon>Artiodactyla</taxon>
        <taxon>Ruminantia</taxon>
        <taxon>Pecora</taxon>
        <taxon>Cervidae</taxon>
        <taxon>Odocoileinae</taxon>
        <taxon>Rangifer</taxon>
    </lineage>
</organism>
<proteinExistence type="predicted"/>
<gene>
    <name evidence="1" type="ORF">MRATA1EN1_LOCUS13016</name>
</gene>
<evidence type="ECO:0000313" key="1">
    <source>
        <dbReference type="EMBL" id="CAI9164054.1"/>
    </source>
</evidence>
<keyword evidence="2" id="KW-1185">Reference proteome</keyword>
<reference evidence="1" key="1">
    <citation type="submission" date="2023-04" db="EMBL/GenBank/DDBJ databases">
        <authorList>
            <consortium name="ELIXIR-Norway"/>
        </authorList>
    </citation>
    <scope>NUCLEOTIDE SEQUENCE [LARGE SCALE GENOMIC DNA]</scope>
</reference>
<sequence length="222" mass="24938">MKGYDKYLPRQMEQVPASLRRQCASSVCPEMMRLYIPYLTCWRSTASGTSGCSRASGAGALRAAAAWGAPAAGEWEDVSPDARGPAGAPPGRSERLPRPATLFFLRIGKLAEGRNRDMRHLLLIFDSWRQLPDSSRVTESQTRYSKLNTFVIDDGFFFFFFFPFQKRAPHHRARDQLLPRDRVPALGQVLPFEIRALRPDAEAVVWVLFRTVFAFGVPGAQS</sequence>